<proteinExistence type="predicted"/>
<feature type="transmembrane region" description="Helical" evidence="1">
    <location>
        <begin position="219"/>
        <end position="237"/>
    </location>
</feature>
<keyword evidence="1" id="KW-0472">Membrane</keyword>
<dbReference type="Pfam" id="PF06770">
    <property type="entry name" value="Arif-1"/>
    <property type="match status" value="1"/>
</dbReference>
<dbReference type="Proteomes" id="UP000503509">
    <property type="component" value="Genome"/>
</dbReference>
<dbReference type="InterPro" id="IPR010639">
    <property type="entry name" value="Actin-rearrang-inducing_fac"/>
</dbReference>
<feature type="transmembrane region" description="Helical" evidence="1">
    <location>
        <begin position="89"/>
        <end position="113"/>
    </location>
</feature>
<evidence type="ECO:0000313" key="3">
    <source>
        <dbReference type="Proteomes" id="UP000503509"/>
    </source>
</evidence>
<keyword evidence="1" id="KW-0812">Transmembrane</keyword>
<dbReference type="GeneID" id="65101726"/>
<feature type="transmembrane region" description="Helical" evidence="1">
    <location>
        <begin position="45"/>
        <end position="69"/>
    </location>
</feature>
<keyword evidence="1" id="KW-1133">Transmembrane helix</keyword>
<dbReference type="EMBL" id="MH717816">
    <property type="protein sequence ID" value="QAT90317.1"/>
    <property type="molecule type" value="Genomic_DNA"/>
</dbReference>
<reference evidence="2 3" key="1">
    <citation type="submission" date="2018-08" db="EMBL/GenBank/DDBJ databases">
        <title>Sequence analysis of the African armyworm, Spodoptera exempta nucleopolyhedrovirus.</title>
        <authorList>
            <person name="Escasa S.R."/>
            <person name="Mowery J.D."/>
            <person name="Bauchan G.R."/>
            <person name="Harrison R.L."/>
            <person name="Cory J.S."/>
        </authorList>
    </citation>
    <scope>NUCLEOTIDE SEQUENCE [LARGE SCALE GENOMIC DNA]</scope>
    <source>
        <strain evidence="2 3">244.1</strain>
    </source>
</reference>
<gene>
    <name evidence="2" type="primary">arif-1</name>
</gene>
<accession>A0A410S7L4</accession>
<keyword evidence="3" id="KW-1185">Reference proteome</keyword>
<organism evidence="2 3">
    <name type="scientific">Spodoptera exempta nucleopolyhedrovirus</name>
    <dbReference type="NCBI Taxonomy" id="1242863"/>
    <lineage>
        <taxon>Viruses</taxon>
        <taxon>Viruses incertae sedis</taxon>
        <taxon>Naldaviricetes</taxon>
        <taxon>Lefavirales</taxon>
        <taxon>Baculoviridae</taxon>
        <taxon>Alphabaculovirus</taxon>
        <taxon>Alphabaculovirus spexemptae</taxon>
    </lineage>
</organism>
<dbReference type="RefSeq" id="YP_010086449.1">
    <property type="nucleotide sequence ID" value="NC_055455.1"/>
</dbReference>
<feature type="transmembrane region" description="Helical" evidence="1">
    <location>
        <begin position="6"/>
        <end position="25"/>
    </location>
</feature>
<evidence type="ECO:0000313" key="2">
    <source>
        <dbReference type="EMBL" id="QAT90317.1"/>
    </source>
</evidence>
<name>A0A410S7L4_9ABAC</name>
<protein>
    <submittedName>
        <fullName evidence="2">Actin rearrangement inducing factor-1</fullName>
    </submittedName>
</protein>
<evidence type="ECO:0000256" key="1">
    <source>
        <dbReference type="SAM" id="Phobius"/>
    </source>
</evidence>
<dbReference type="KEGG" id="vg:65101726"/>
<sequence length="312" mass="34725">MRSSTASLYSVCDIFIFAWASYMGLYNKNKNIATQINSNKNMATVLSCTAVAHFIINLGVGVALAAIGIVGFASPHRYALLIDYADGFSVFNCSGFVFAYGAVLSLISIGFVVTSKLCHNNNLFVTVLTVFSVYNAVSIIVLIATFHWVVEYGHVPALDVLIRSHDKESACWEGIVRSDYDFNSIYGENCYRVNEQLYCAECRIKYIVGEATFIKSNRFVIVFMLITLLCLNIWTLWKLYAGDFVYVNDGSTTVTTTSTATSSSATEEYYAVPKSNKIVENSFLLPPPPPHWTFEENENLRIHAGGNERWTA</sequence>
<feature type="transmembrane region" description="Helical" evidence="1">
    <location>
        <begin position="125"/>
        <end position="150"/>
    </location>
</feature>